<dbReference type="PANTHER" id="PTHR12215:SF10">
    <property type="entry name" value="L-AMINOADIPATE-SEMIALDEHYDE DEHYDROGENASE-PHOSPHOPANTETHEINYL TRANSFERASE"/>
    <property type="match status" value="1"/>
</dbReference>
<gene>
    <name evidence="4" type="ORF">ACFO0J_01840</name>
</gene>
<dbReference type="PANTHER" id="PTHR12215">
    <property type="entry name" value="PHOSPHOPANTETHEINE TRANSFERASE"/>
    <property type="match status" value="1"/>
</dbReference>
<dbReference type="SUPFAM" id="SSF56214">
    <property type="entry name" value="4'-phosphopantetheinyl transferase"/>
    <property type="match status" value="2"/>
</dbReference>
<dbReference type="InterPro" id="IPR037143">
    <property type="entry name" value="4-PPantetheinyl_Trfase_dom_sf"/>
</dbReference>
<evidence type="ECO:0000313" key="5">
    <source>
        <dbReference type="Proteomes" id="UP001595756"/>
    </source>
</evidence>
<sequence length="250" mass="26634">MTARNAAAGGAPWTQSGPAPATDSDAPYQLTLSQGLPDEAGAIRLRQDLPEAEWHWITRLRRPEDRLRSLTGRALARRLLGLRLGLAPGAVPLTTGPHGKPMLAGPDPAWHFNIAHSGDLILVGIGPQPLGVDVEHCPDRVSADLWRMVTGTSDATPDPRVFCAHWVRREAVLKTCGLGLTVEPGALRLATPDATGWAQALGHPAVEGLWVQRLRTAPGHCAALCLSGLPPHNARTLKTLALADWIEAQG</sequence>
<evidence type="ECO:0000256" key="2">
    <source>
        <dbReference type="SAM" id="MobiDB-lite"/>
    </source>
</evidence>
<feature type="region of interest" description="Disordered" evidence="2">
    <location>
        <begin position="1"/>
        <end position="31"/>
    </location>
</feature>
<feature type="domain" description="4'-phosphopantetheinyl transferase N-terminal" evidence="3">
    <location>
        <begin position="47"/>
        <end position="123"/>
    </location>
</feature>
<dbReference type="Pfam" id="PF22624">
    <property type="entry name" value="AASDHPPT_N"/>
    <property type="match status" value="1"/>
</dbReference>
<dbReference type="RefSeq" id="WP_376811356.1">
    <property type="nucleotide sequence ID" value="NZ_JBHSDY010000001.1"/>
</dbReference>
<dbReference type="InterPro" id="IPR050559">
    <property type="entry name" value="P-Pant_transferase_sf"/>
</dbReference>
<dbReference type="Gene3D" id="3.90.470.20">
    <property type="entry name" value="4'-phosphopantetheinyl transferase domain"/>
    <property type="match status" value="1"/>
</dbReference>
<keyword evidence="1 4" id="KW-0808">Transferase</keyword>
<name>A0ABV8RV61_9BURK</name>
<accession>A0ABV8RV61</accession>
<organism evidence="4 5">
    <name type="scientific">Castellaniella hirudinis</name>
    <dbReference type="NCBI Taxonomy" id="1144617"/>
    <lineage>
        <taxon>Bacteria</taxon>
        <taxon>Pseudomonadati</taxon>
        <taxon>Pseudomonadota</taxon>
        <taxon>Betaproteobacteria</taxon>
        <taxon>Burkholderiales</taxon>
        <taxon>Alcaligenaceae</taxon>
        <taxon>Castellaniella</taxon>
    </lineage>
</organism>
<evidence type="ECO:0000256" key="1">
    <source>
        <dbReference type="ARBA" id="ARBA00022679"/>
    </source>
</evidence>
<dbReference type="GO" id="GO:0016740">
    <property type="term" value="F:transferase activity"/>
    <property type="evidence" value="ECO:0007669"/>
    <property type="project" value="UniProtKB-KW"/>
</dbReference>
<proteinExistence type="predicted"/>
<dbReference type="EMBL" id="JBHSDY010000001">
    <property type="protein sequence ID" value="MFC4296780.1"/>
    <property type="molecule type" value="Genomic_DNA"/>
</dbReference>
<dbReference type="InterPro" id="IPR055066">
    <property type="entry name" value="AASDHPPT_N"/>
</dbReference>
<keyword evidence="5" id="KW-1185">Reference proteome</keyword>
<dbReference type="Proteomes" id="UP001595756">
    <property type="component" value="Unassembled WGS sequence"/>
</dbReference>
<comment type="caution">
    <text evidence="4">The sequence shown here is derived from an EMBL/GenBank/DDBJ whole genome shotgun (WGS) entry which is preliminary data.</text>
</comment>
<evidence type="ECO:0000259" key="3">
    <source>
        <dbReference type="Pfam" id="PF22624"/>
    </source>
</evidence>
<reference evidence="5" key="1">
    <citation type="journal article" date="2019" name="Int. J. Syst. Evol. Microbiol.">
        <title>The Global Catalogue of Microorganisms (GCM) 10K type strain sequencing project: providing services to taxonomists for standard genome sequencing and annotation.</title>
        <authorList>
            <consortium name="The Broad Institute Genomics Platform"/>
            <consortium name="The Broad Institute Genome Sequencing Center for Infectious Disease"/>
            <person name="Wu L."/>
            <person name="Ma J."/>
        </authorList>
    </citation>
    <scope>NUCLEOTIDE SEQUENCE [LARGE SCALE GENOMIC DNA]</scope>
    <source>
        <strain evidence="5">CGMCC 1.19029</strain>
    </source>
</reference>
<protein>
    <submittedName>
        <fullName evidence="4">4'-phosphopantetheinyl transferase family protein</fullName>
    </submittedName>
</protein>
<evidence type="ECO:0000313" key="4">
    <source>
        <dbReference type="EMBL" id="MFC4296780.1"/>
    </source>
</evidence>